<reference evidence="1 2" key="1">
    <citation type="submission" date="2019-01" db="EMBL/GenBank/DDBJ databases">
        <title>Draft genome sequence of heavy metal resistant Bacillus cereus NWUAB01.</title>
        <authorList>
            <person name="Babalola O."/>
            <person name="Aremu B.R."/>
            <person name="Ayangbenro A.S."/>
        </authorList>
    </citation>
    <scope>NUCLEOTIDE SEQUENCE [LARGE SCALE GENOMIC DNA]</scope>
    <source>
        <strain evidence="1 2">NWUAB01</strain>
    </source>
</reference>
<protein>
    <submittedName>
        <fullName evidence="1">Uncharacterized protein</fullName>
    </submittedName>
</protein>
<dbReference type="Proteomes" id="UP000253597">
    <property type="component" value="Unassembled WGS sequence"/>
</dbReference>
<accession>A0A9X8NUZ0</accession>
<sequence>MWRLSISVVYTRVRQNLREEFLMNKFYVGQKVVITDNTCSHMLTIGDVVELEIADELGENEWDLWSDGWVFGQDDCRPYEEETE</sequence>
<gene>
    <name evidence="1" type="ORF">DR116_0016735</name>
</gene>
<comment type="caution">
    <text evidence="1">The sequence shown here is derived from an EMBL/GenBank/DDBJ whole genome shotgun (WGS) entry which is preliminary data.</text>
</comment>
<organism evidence="1 2">
    <name type="scientific">Bacillus cereus</name>
    <dbReference type="NCBI Taxonomy" id="1396"/>
    <lineage>
        <taxon>Bacteria</taxon>
        <taxon>Bacillati</taxon>
        <taxon>Bacillota</taxon>
        <taxon>Bacilli</taxon>
        <taxon>Bacillales</taxon>
        <taxon>Bacillaceae</taxon>
        <taxon>Bacillus</taxon>
        <taxon>Bacillus cereus group</taxon>
    </lineage>
</organism>
<evidence type="ECO:0000313" key="1">
    <source>
        <dbReference type="EMBL" id="RWQ72974.1"/>
    </source>
</evidence>
<name>A0A9X8NUZ0_BACCE</name>
<dbReference type="AlphaFoldDB" id="A0A9X8NUZ0"/>
<evidence type="ECO:0000313" key="2">
    <source>
        <dbReference type="Proteomes" id="UP000253597"/>
    </source>
</evidence>
<dbReference type="EMBL" id="QNGD03000008">
    <property type="protein sequence ID" value="RWQ72974.1"/>
    <property type="molecule type" value="Genomic_DNA"/>
</dbReference>
<proteinExistence type="predicted"/>